<dbReference type="GO" id="GO:0004035">
    <property type="term" value="F:alkaline phosphatase activity"/>
    <property type="evidence" value="ECO:0007669"/>
    <property type="project" value="UniProtKB-EC"/>
</dbReference>
<evidence type="ECO:0000313" key="4">
    <source>
        <dbReference type="Proteomes" id="UP000000582"/>
    </source>
</evidence>
<dbReference type="InterPro" id="IPR006311">
    <property type="entry name" value="TAT_signal"/>
</dbReference>
<dbReference type="OrthoDB" id="3497025at2"/>
<dbReference type="AlphaFoldDB" id="Q8NND9"/>
<dbReference type="STRING" id="196627.cg2485"/>
<dbReference type="CDD" id="cd07389">
    <property type="entry name" value="MPP_PhoD"/>
    <property type="match status" value="1"/>
</dbReference>
<organism evidence="3 4">
    <name type="scientific">Corynebacterium glutamicum (strain ATCC 13032 / DSM 20300 / JCM 1318 / BCRC 11384 / CCUG 27702 / LMG 3730 / NBRC 12168 / NCIMB 10025 / NRRL B-2784 / 534)</name>
    <dbReference type="NCBI Taxonomy" id="196627"/>
    <lineage>
        <taxon>Bacteria</taxon>
        <taxon>Bacillati</taxon>
        <taxon>Actinomycetota</taxon>
        <taxon>Actinomycetes</taxon>
        <taxon>Mycobacteriales</taxon>
        <taxon>Corynebacteriaceae</taxon>
        <taxon>Corynebacterium</taxon>
    </lineage>
</organism>
<reference evidence="4" key="1">
    <citation type="journal article" date="2003" name="Appl. Microbiol. Biotechnol.">
        <title>The Corynebacterium glutamicum genome: features and impacts on biotechnological processes.</title>
        <authorList>
            <person name="Ikeda M."/>
            <person name="Nakagawa S."/>
        </authorList>
    </citation>
    <scope>NUCLEOTIDE SEQUENCE [LARGE SCALE GENOMIC DNA]</scope>
    <source>
        <strain evidence="4">ATCC 13032 / DSM 20300 / BCRC 11384 / JCM 1318 / LMG 3730 / NCIMB 10025</strain>
    </source>
</reference>
<keyword evidence="4" id="KW-1185">Reference proteome</keyword>
<dbReference type="PROSITE" id="PS51318">
    <property type="entry name" value="TAT"/>
    <property type="match status" value="1"/>
</dbReference>
<dbReference type="BioCyc" id="CORYNE:G18NG-11860-MONOMER"/>
<accession>Q8NND9</accession>
<dbReference type="InterPro" id="IPR038607">
    <property type="entry name" value="PhoD-like_sf"/>
</dbReference>
<protein>
    <submittedName>
        <fullName evidence="3">Phosphodiesterase/alkaline phosphatase D</fullName>
        <ecNumber evidence="3">3.1.3.1</ecNumber>
    </submittedName>
</protein>
<evidence type="ECO:0000259" key="1">
    <source>
        <dbReference type="Pfam" id="PF09423"/>
    </source>
</evidence>
<dbReference type="eggNOG" id="COG3540">
    <property type="taxonomic scope" value="Bacteria"/>
</dbReference>
<feature type="domain" description="PhoD-like phosphatase metallophosphatase" evidence="1">
    <location>
        <begin position="150"/>
        <end position="490"/>
    </location>
</feature>
<dbReference type="InterPro" id="IPR018946">
    <property type="entry name" value="PhoD-like_MPP"/>
</dbReference>
<dbReference type="NCBIfam" id="TIGR01409">
    <property type="entry name" value="TAT_signal_seq"/>
    <property type="match status" value="1"/>
</dbReference>
<dbReference type="PANTHER" id="PTHR43606:SF2">
    <property type="entry name" value="ALKALINE PHOSPHATASE FAMILY PROTEIN (AFU_ORTHOLOGUE AFUA_5G03860)"/>
    <property type="match status" value="1"/>
</dbReference>
<keyword evidence="3" id="KW-0378">Hydrolase</keyword>
<dbReference type="Proteomes" id="UP000000582">
    <property type="component" value="Chromosome"/>
</dbReference>
<dbReference type="EC" id="3.1.3.1" evidence="3"/>
<dbReference type="KEGG" id="cgl:Cgl2265"/>
<evidence type="ECO:0000313" key="3">
    <source>
        <dbReference type="EMBL" id="BAB99658.1"/>
    </source>
</evidence>
<dbReference type="EMBL" id="BA000036">
    <property type="protein sequence ID" value="BAB99658.1"/>
    <property type="molecule type" value="Genomic_DNA"/>
</dbReference>
<dbReference type="SUPFAM" id="SSF56300">
    <property type="entry name" value="Metallo-dependent phosphatases"/>
    <property type="match status" value="1"/>
</dbReference>
<dbReference type="PATRIC" id="fig|196627.13.peg.2198"/>
<dbReference type="HOGENOM" id="CLU_015982_1_0_11"/>
<gene>
    <name evidence="3" type="ordered locus">Cgl2265</name>
</gene>
<dbReference type="Gene3D" id="3.60.21.70">
    <property type="entry name" value="PhoD-like phosphatase"/>
    <property type="match status" value="1"/>
</dbReference>
<sequence length="520" mass="57376">MRSLMPQLSRRQFLQTTAVTAGLATFAGTPARAEERQFQHGVASGDPTATSAILWTRLTPIPDATPGSGLGPDSPVTWEVSPTPDFASITRSGTVITSAASDHTVHAHATGLSPSTRYFYRFISSTGEVSPVGRTQTTSLVDAPLPHLRFALASCANWEAGFFAAYGDIARRADAGELEMLIFLGDYIYEYATGMFAGKDGVVRPHQPLHETITLEHYRTRYGHYRSDNHLQAAHAALPWIVMWDDHESANNSNREGAQNHSADEGSWVDRQNAARQVFLEWMPIRQEDTLYRSFTFGDLATLSLLDLRSFRDPAPSQQQWLEGQRADTMMGSQQFEWLKSNVEHTTTTWNIIGSSVMFAPMAITGQPLFQIPEPIPANLDQWDGYSRERDRLLAVLADFATPTLFLSGDIHSEWANAIRFNGREIGVEAVCSSITSANVNDFAKLPEDNPVSLQAEQVIRANSSHVRHVDLDAHGYATVNLTQDGAHMVWHRVADLSLPDSEVAPAIALEWKPGVGFTT</sequence>
<evidence type="ECO:0000259" key="2">
    <source>
        <dbReference type="Pfam" id="PF16655"/>
    </source>
</evidence>
<name>Q8NND9_CORGL</name>
<dbReference type="InterPro" id="IPR032093">
    <property type="entry name" value="PhoD_N"/>
</dbReference>
<feature type="domain" description="Phospholipase D N-terminal" evidence="2">
    <location>
        <begin position="40"/>
        <end position="137"/>
    </location>
</feature>
<dbReference type="Pfam" id="PF16655">
    <property type="entry name" value="PhoD_N"/>
    <property type="match status" value="1"/>
</dbReference>
<dbReference type="InterPro" id="IPR019546">
    <property type="entry name" value="TAT_signal_bac_arc"/>
</dbReference>
<dbReference type="InterPro" id="IPR029052">
    <property type="entry name" value="Metallo-depent_PP-like"/>
</dbReference>
<dbReference type="Gene3D" id="2.60.40.380">
    <property type="entry name" value="Purple acid phosphatase-like, N-terminal"/>
    <property type="match status" value="1"/>
</dbReference>
<proteinExistence type="predicted"/>
<dbReference type="PANTHER" id="PTHR43606">
    <property type="entry name" value="PHOSPHATASE, PUTATIVE (AFU_ORTHOLOGUE AFUA_6G08710)-RELATED"/>
    <property type="match status" value="1"/>
</dbReference>
<dbReference type="InterPro" id="IPR052900">
    <property type="entry name" value="Phospholipid_Metab_Enz"/>
</dbReference>
<dbReference type="Pfam" id="PF09423">
    <property type="entry name" value="PhoD"/>
    <property type="match status" value="1"/>
</dbReference>